<protein>
    <submittedName>
        <fullName evidence="1">Uncharacterized protein</fullName>
    </submittedName>
</protein>
<dbReference type="AlphaFoldDB" id="A0AAD0QYV7"/>
<dbReference type="Proteomes" id="UP000256503">
    <property type="component" value="Chromosome"/>
</dbReference>
<proteinExistence type="predicted"/>
<gene>
    <name evidence="1" type="ORF">DVB73_03405</name>
</gene>
<evidence type="ECO:0000313" key="2">
    <source>
        <dbReference type="Proteomes" id="UP000256503"/>
    </source>
</evidence>
<organism evidence="1 2">
    <name type="scientific">Pseudomonas plecoglossicida</name>
    <dbReference type="NCBI Taxonomy" id="70775"/>
    <lineage>
        <taxon>Bacteria</taxon>
        <taxon>Pseudomonadati</taxon>
        <taxon>Pseudomonadota</taxon>
        <taxon>Gammaproteobacteria</taxon>
        <taxon>Pseudomonadales</taxon>
        <taxon>Pseudomonadaceae</taxon>
        <taxon>Pseudomonas</taxon>
    </lineage>
</organism>
<accession>A0AAD0QYV7</accession>
<sequence>MGHFRSNFDPQPDFGDLGIKALLPDHEKTATDLKLMEAAVVKSQWVNGEIRSLYMSQRDRVDDEPTSWIALLGPTTGLPVNGLGEDLSQSQLALPRLRYDPDLPAYSMIISDSHFFDDGSFLVAASINWKQIIVKFDKRGVLDRTFGVAGQQDITGFRNSIKLHVDVSKNRILVGAGTPRDLGKTVILLRGFDLNGMPDPSFGTNGAVTLFFDDESIAVVGIDTDAAGNIMIASNHRVGNRSTGVVTRLLPDGAIDHGFGMSGHYKNSEILIYSQLHGNDELRLVVFYNDRHAGMKLFI</sequence>
<dbReference type="EMBL" id="CP031146">
    <property type="protein sequence ID" value="AXM94921.1"/>
    <property type="molecule type" value="Genomic_DNA"/>
</dbReference>
<name>A0AAD0QYV7_PSEDL</name>
<evidence type="ECO:0000313" key="1">
    <source>
        <dbReference type="EMBL" id="AXM94921.1"/>
    </source>
</evidence>
<dbReference type="Gene3D" id="2.80.10.50">
    <property type="match status" value="1"/>
</dbReference>
<reference evidence="1 2" key="1">
    <citation type="submission" date="2018-07" db="EMBL/GenBank/DDBJ databases">
        <title>Complete genome sequence of a Pseudomonas plecoglossicida strain pathogenic to the marine fish, Larimichthys crocea.</title>
        <authorList>
            <person name="Tao Z."/>
        </authorList>
    </citation>
    <scope>NUCLEOTIDE SEQUENCE [LARGE SCALE GENOMIC DNA]</scope>
    <source>
        <strain evidence="1 2">XSDHY-P</strain>
    </source>
</reference>